<proteinExistence type="inferred from homology"/>
<gene>
    <name evidence="9" type="ORF">DVA86_09000</name>
</gene>
<evidence type="ECO:0000256" key="7">
    <source>
        <dbReference type="SAM" id="SignalP"/>
    </source>
</evidence>
<dbReference type="EMBL" id="CP031320">
    <property type="protein sequence ID" value="AXK37204.1"/>
    <property type="molecule type" value="Genomic_DNA"/>
</dbReference>
<dbReference type="InterPro" id="IPR038765">
    <property type="entry name" value="Papain-like_cys_pep_sf"/>
</dbReference>
<accession>A0A345XZY8</accession>
<dbReference type="PROSITE" id="PS51935">
    <property type="entry name" value="NLPC_P60"/>
    <property type="match status" value="1"/>
</dbReference>
<dbReference type="GO" id="GO:0008234">
    <property type="term" value="F:cysteine-type peptidase activity"/>
    <property type="evidence" value="ECO:0007669"/>
    <property type="project" value="UniProtKB-KW"/>
</dbReference>
<feature type="coiled-coil region" evidence="5">
    <location>
        <begin position="35"/>
        <end position="69"/>
    </location>
</feature>
<feature type="region of interest" description="Disordered" evidence="6">
    <location>
        <begin position="15"/>
        <end position="34"/>
    </location>
</feature>
<keyword evidence="7" id="KW-0732">Signal</keyword>
<dbReference type="PANTHER" id="PTHR47359:SF3">
    <property type="entry name" value="NLP_P60 DOMAIN-CONTAINING PROTEIN-RELATED"/>
    <property type="match status" value="1"/>
</dbReference>
<organism evidence="9 10">
    <name type="scientific">Streptomyces armeniacus</name>
    <dbReference type="NCBI Taxonomy" id="83291"/>
    <lineage>
        <taxon>Bacteria</taxon>
        <taxon>Bacillati</taxon>
        <taxon>Actinomycetota</taxon>
        <taxon>Actinomycetes</taxon>
        <taxon>Kitasatosporales</taxon>
        <taxon>Streptomycetaceae</taxon>
        <taxon>Streptomyces</taxon>
    </lineage>
</organism>
<evidence type="ECO:0000256" key="4">
    <source>
        <dbReference type="ARBA" id="ARBA00022807"/>
    </source>
</evidence>
<dbReference type="KEGG" id="sarm:DVA86_09000"/>
<evidence type="ECO:0000256" key="2">
    <source>
        <dbReference type="ARBA" id="ARBA00022670"/>
    </source>
</evidence>
<dbReference type="InterPro" id="IPR000064">
    <property type="entry name" value="NLP_P60_dom"/>
</dbReference>
<feature type="region of interest" description="Disordered" evidence="6">
    <location>
        <begin position="163"/>
        <end position="205"/>
    </location>
</feature>
<dbReference type="SUPFAM" id="SSF54001">
    <property type="entry name" value="Cysteine proteinases"/>
    <property type="match status" value="1"/>
</dbReference>
<evidence type="ECO:0000256" key="6">
    <source>
        <dbReference type="SAM" id="MobiDB-lite"/>
    </source>
</evidence>
<feature type="domain" description="NlpC/P60" evidence="8">
    <location>
        <begin position="208"/>
        <end position="322"/>
    </location>
</feature>
<dbReference type="Gene3D" id="3.90.1720.10">
    <property type="entry name" value="endopeptidase domain like (from Nostoc punctiforme)"/>
    <property type="match status" value="1"/>
</dbReference>
<dbReference type="InterPro" id="IPR051794">
    <property type="entry name" value="PG_Endopeptidase_C40"/>
</dbReference>
<evidence type="ECO:0000256" key="1">
    <source>
        <dbReference type="ARBA" id="ARBA00007074"/>
    </source>
</evidence>
<dbReference type="Proteomes" id="UP000254425">
    <property type="component" value="Chromosome"/>
</dbReference>
<feature type="chain" id="PRO_5016601268" description="NlpC/P60 domain-containing protein" evidence="7">
    <location>
        <begin position="20"/>
        <end position="322"/>
    </location>
</feature>
<keyword evidence="4" id="KW-0788">Thiol protease</keyword>
<evidence type="ECO:0000256" key="5">
    <source>
        <dbReference type="SAM" id="Coils"/>
    </source>
</evidence>
<evidence type="ECO:0000259" key="8">
    <source>
        <dbReference type="PROSITE" id="PS51935"/>
    </source>
</evidence>
<sequence>MLTAAASAVAALTSSIAGAEPDEGTSSHGSAGARVDRLYAQAERATEKYNGAAERVASLRERVEHIQDASARGQAKVNRLRNALGALAGAQYRSGAIDPSVALLLSEDPDGYLDKAATLDRIGDRQRNRLREFRGAQRVLEQRRAEASRTLERLAKQRAELNRHKKSVQAKLGSARRLLEQLSPEERSDRKRAARGVPRQGGGAEASSARAAAALAAARSAVGSPYGWGQAGPNAFDCSGLTQWAYGQAGTAIPRTSQAQRSAGRQVPLSQARPGDLVIYRADASHVAMYAGNGQVVHAPHPGAQVRYDPVGMMPVSAVTRP</sequence>
<feature type="signal peptide" evidence="7">
    <location>
        <begin position="1"/>
        <end position="19"/>
    </location>
</feature>
<dbReference type="Pfam" id="PF00877">
    <property type="entry name" value="NLPC_P60"/>
    <property type="match status" value="1"/>
</dbReference>
<keyword evidence="5" id="KW-0175">Coiled coil</keyword>
<dbReference type="GO" id="GO:0006508">
    <property type="term" value="P:proteolysis"/>
    <property type="evidence" value="ECO:0007669"/>
    <property type="project" value="UniProtKB-KW"/>
</dbReference>
<evidence type="ECO:0000313" key="10">
    <source>
        <dbReference type="Proteomes" id="UP000254425"/>
    </source>
</evidence>
<dbReference type="PANTHER" id="PTHR47359">
    <property type="entry name" value="PEPTIDOGLYCAN DL-ENDOPEPTIDASE CWLO"/>
    <property type="match status" value="1"/>
</dbReference>
<keyword evidence="2" id="KW-0645">Protease</keyword>
<keyword evidence="3" id="KW-0378">Hydrolase</keyword>
<protein>
    <recommendedName>
        <fullName evidence="8">NlpC/P60 domain-containing protein</fullName>
    </recommendedName>
</protein>
<evidence type="ECO:0000313" key="9">
    <source>
        <dbReference type="EMBL" id="AXK37204.1"/>
    </source>
</evidence>
<keyword evidence="10" id="KW-1185">Reference proteome</keyword>
<dbReference type="AlphaFoldDB" id="A0A345XZY8"/>
<comment type="similarity">
    <text evidence="1">Belongs to the peptidase C40 family.</text>
</comment>
<reference evidence="9 10" key="1">
    <citation type="submission" date="2018-07" db="EMBL/GenBank/DDBJ databases">
        <title>Draft genome of the type strain Streptomyces armeniacus ATCC 15676.</title>
        <authorList>
            <person name="Labana P."/>
            <person name="Gosse J.T."/>
            <person name="Boddy C.N."/>
        </authorList>
    </citation>
    <scope>NUCLEOTIDE SEQUENCE [LARGE SCALE GENOMIC DNA]</scope>
    <source>
        <strain evidence="9 10">ATCC 15676</strain>
    </source>
</reference>
<evidence type="ECO:0000256" key="3">
    <source>
        <dbReference type="ARBA" id="ARBA00022801"/>
    </source>
</evidence>
<name>A0A345XZY8_9ACTN</name>